<comment type="subunit">
    <text evidence="6">Homodimer.</text>
</comment>
<reference evidence="9 10" key="1">
    <citation type="submission" date="2019-02" db="EMBL/GenBank/DDBJ databases">
        <authorList>
            <person name="Fomenkov A."/>
            <person name="Dubinina G."/>
            <person name="Grabovich M."/>
            <person name="Vincze T."/>
            <person name="Roberts R.J."/>
        </authorList>
    </citation>
    <scope>NUCLEOTIDE SEQUENCE [LARGE SCALE GENOMIC DNA]</scope>
    <source>
        <strain evidence="9 10">P</strain>
    </source>
</reference>
<dbReference type="HAMAP" id="MF_02040">
    <property type="entry name" value="Mrp_NBP35"/>
    <property type="match status" value="1"/>
</dbReference>
<keyword evidence="1 6" id="KW-0479">Metal-binding</keyword>
<dbReference type="CDD" id="cd02037">
    <property type="entry name" value="Mrp_NBP35"/>
    <property type="match status" value="1"/>
</dbReference>
<name>A0A5C1Q906_9SPIO</name>
<dbReference type="Pfam" id="PF10609">
    <property type="entry name" value="ParA"/>
    <property type="match status" value="1"/>
</dbReference>
<evidence type="ECO:0000256" key="1">
    <source>
        <dbReference type="ARBA" id="ARBA00022723"/>
    </source>
</evidence>
<keyword evidence="2 6" id="KW-0547">Nucleotide-binding</keyword>
<dbReference type="InterPro" id="IPR002744">
    <property type="entry name" value="MIP18-like"/>
</dbReference>
<dbReference type="InterPro" id="IPR038492">
    <property type="entry name" value="GBBH-like_N_sf"/>
</dbReference>
<dbReference type="Gene3D" id="3.30.2020.30">
    <property type="match status" value="1"/>
</dbReference>
<dbReference type="AlphaFoldDB" id="A0A5C1Q906"/>
<dbReference type="Pfam" id="PF06155">
    <property type="entry name" value="GBBH-like_N"/>
    <property type="match status" value="1"/>
</dbReference>
<evidence type="ECO:0000256" key="4">
    <source>
        <dbReference type="ARBA" id="ARBA00023004"/>
    </source>
</evidence>
<dbReference type="GO" id="GO:0051539">
    <property type="term" value="F:4 iron, 4 sulfur cluster binding"/>
    <property type="evidence" value="ECO:0007669"/>
    <property type="project" value="TreeGrafter"/>
</dbReference>
<evidence type="ECO:0000259" key="7">
    <source>
        <dbReference type="Pfam" id="PF01883"/>
    </source>
</evidence>
<dbReference type="Proteomes" id="UP000323824">
    <property type="component" value="Chromosome"/>
</dbReference>
<keyword evidence="4 6" id="KW-0408">Iron</keyword>
<dbReference type="InterPro" id="IPR019591">
    <property type="entry name" value="Mrp/NBP35_ATP-bd"/>
</dbReference>
<evidence type="ECO:0000313" key="9">
    <source>
        <dbReference type="EMBL" id="QEN03848.1"/>
    </source>
</evidence>
<dbReference type="OrthoDB" id="9809679at2"/>
<dbReference type="GO" id="GO:0005524">
    <property type="term" value="F:ATP binding"/>
    <property type="evidence" value="ECO:0007669"/>
    <property type="project" value="UniProtKB-UniRule"/>
</dbReference>
<evidence type="ECO:0000256" key="3">
    <source>
        <dbReference type="ARBA" id="ARBA00022840"/>
    </source>
</evidence>
<keyword evidence="5 6" id="KW-0411">Iron-sulfur</keyword>
<dbReference type="GO" id="GO:0046872">
    <property type="term" value="F:metal ion binding"/>
    <property type="evidence" value="ECO:0007669"/>
    <property type="project" value="UniProtKB-KW"/>
</dbReference>
<sequence>MVTREDVLKVLSQIEDPDLHKDIVTLGFIKELIIDGSTVSFSMELTIAGCPLKNMFKEEAERVVLELDGVDKVNIVMTSRDRKRSNDTESLKNVKNIIAVASAKGGVGKSTVTATLASEFASKGYKVGVLDTDLFGPSLATLYNQHDVKIYQKGEMMIPFESNGMKFMSFGYLIGDSPAIMRGPMVSGYITQILTQVDWGELDYLFIDMPPGTGDIQLTISQTIKLDGAVIVTTRSSLSLVDVVKGILMFEKVEIPILGVVENMSHFVCDSCDKEHHIFGEQRGDLSERFGIETLAHIPIEATRAVPFDKYKTNDLNSELANNLVRQLGAITSKAITPPQVALSKDLVTITWDDGTVKEVPNKELRDSCKCALCVDEYTGKKTLKKEDIPEDIHGEKAVPLGNYAVSIQWSDGHTSSIYPYSSLK</sequence>
<keyword evidence="10" id="KW-1185">Reference proteome</keyword>
<dbReference type="InterPro" id="IPR010376">
    <property type="entry name" value="GBBH-like_N"/>
</dbReference>
<dbReference type="SUPFAM" id="SSF117916">
    <property type="entry name" value="Fe-S cluster assembly (FSCA) domain-like"/>
    <property type="match status" value="1"/>
</dbReference>
<organism evidence="9 10">
    <name type="scientific">Thiospirochaeta perfilievii</name>
    <dbReference type="NCBI Taxonomy" id="252967"/>
    <lineage>
        <taxon>Bacteria</taxon>
        <taxon>Pseudomonadati</taxon>
        <taxon>Spirochaetota</taxon>
        <taxon>Spirochaetia</taxon>
        <taxon>Spirochaetales</taxon>
        <taxon>Spirochaetaceae</taxon>
        <taxon>Thiospirochaeta</taxon>
    </lineage>
</organism>
<reference evidence="9 10" key="2">
    <citation type="submission" date="2019-09" db="EMBL/GenBank/DDBJ databases">
        <title>Complete Genome Sequence and Methylome Analysis of free living Spirochaetas.</title>
        <authorList>
            <person name="Leshcheva N."/>
            <person name="Mikheeva N."/>
        </authorList>
    </citation>
    <scope>NUCLEOTIDE SEQUENCE [LARGE SCALE GENOMIC DNA]</scope>
    <source>
        <strain evidence="9 10">P</strain>
    </source>
</reference>
<dbReference type="Gene3D" id="3.40.50.300">
    <property type="entry name" value="P-loop containing nucleotide triphosphate hydrolases"/>
    <property type="match status" value="1"/>
</dbReference>
<dbReference type="GO" id="GO:0016226">
    <property type="term" value="P:iron-sulfur cluster assembly"/>
    <property type="evidence" value="ECO:0007669"/>
    <property type="project" value="InterPro"/>
</dbReference>
<proteinExistence type="inferred from homology"/>
<dbReference type="RefSeq" id="WP_149567106.1">
    <property type="nucleotide sequence ID" value="NZ_CP035807.1"/>
</dbReference>
<keyword evidence="3 6" id="KW-0067">ATP-binding</keyword>
<feature type="domain" description="Gamma-butyrobetaine hydroxylase-like N-terminal" evidence="8">
    <location>
        <begin position="345"/>
        <end position="424"/>
    </location>
</feature>
<dbReference type="FunFam" id="3.40.50.300:FF:001119">
    <property type="entry name" value="Iron-sulfur cluster carrier protein"/>
    <property type="match status" value="1"/>
</dbReference>
<dbReference type="SUPFAM" id="SSF52540">
    <property type="entry name" value="P-loop containing nucleoside triphosphate hydrolases"/>
    <property type="match status" value="1"/>
</dbReference>
<evidence type="ECO:0000256" key="2">
    <source>
        <dbReference type="ARBA" id="ARBA00022741"/>
    </source>
</evidence>
<dbReference type="InterPro" id="IPR044304">
    <property type="entry name" value="NUBPL-like"/>
</dbReference>
<dbReference type="EMBL" id="CP035807">
    <property type="protein sequence ID" value="QEN03848.1"/>
    <property type="molecule type" value="Genomic_DNA"/>
</dbReference>
<gene>
    <name evidence="9" type="ORF">EW093_03740</name>
</gene>
<feature type="binding site" evidence="6">
    <location>
        <begin position="103"/>
        <end position="110"/>
    </location>
    <ligand>
        <name>ATP</name>
        <dbReference type="ChEBI" id="CHEBI:30616"/>
    </ligand>
</feature>
<keyword evidence="6" id="KW-0378">Hydrolase</keyword>
<protein>
    <recommendedName>
        <fullName evidence="6">Iron-sulfur cluster carrier protein</fullName>
    </recommendedName>
</protein>
<comment type="function">
    <text evidence="6">Binds and transfers iron-sulfur (Fe-S) clusters to target apoproteins. Can hydrolyze ATP.</text>
</comment>
<dbReference type="GO" id="GO:0140663">
    <property type="term" value="F:ATP-dependent FeS chaperone activity"/>
    <property type="evidence" value="ECO:0007669"/>
    <property type="project" value="InterPro"/>
</dbReference>
<dbReference type="PANTHER" id="PTHR42961:SF2">
    <property type="entry name" value="IRON-SULFUR PROTEIN NUBPL"/>
    <property type="match status" value="1"/>
</dbReference>
<dbReference type="Gene3D" id="3.30.300.130">
    <property type="entry name" value="Fe-S cluster assembly (FSCA)"/>
    <property type="match status" value="1"/>
</dbReference>
<comment type="similarity">
    <text evidence="6">Belongs to the Mrp/NBP35 ATP-binding proteins family.</text>
</comment>
<dbReference type="InterPro" id="IPR034904">
    <property type="entry name" value="FSCA_dom_sf"/>
</dbReference>
<dbReference type="PANTHER" id="PTHR42961">
    <property type="entry name" value="IRON-SULFUR PROTEIN NUBPL"/>
    <property type="match status" value="1"/>
</dbReference>
<dbReference type="Pfam" id="PF01883">
    <property type="entry name" value="FeS_assembly_P"/>
    <property type="match status" value="1"/>
</dbReference>
<accession>A0A5C1Q906</accession>
<dbReference type="InterPro" id="IPR033756">
    <property type="entry name" value="YlxH/NBP35"/>
</dbReference>
<evidence type="ECO:0000256" key="6">
    <source>
        <dbReference type="HAMAP-Rule" id="MF_02040"/>
    </source>
</evidence>
<dbReference type="InterPro" id="IPR027417">
    <property type="entry name" value="P-loop_NTPase"/>
</dbReference>
<evidence type="ECO:0000259" key="8">
    <source>
        <dbReference type="Pfam" id="PF06155"/>
    </source>
</evidence>
<evidence type="ECO:0000256" key="5">
    <source>
        <dbReference type="ARBA" id="ARBA00023014"/>
    </source>
</evidence>
<dbReference type="KEGG" id="sper:EW093_03740"/>
<evidence type="ECO:0000313" key="10">
    <source>
        <dbReference type="Proteomes" id="UP000323824"/>
    </source>
</evidence>
<dbReference type="GO" id="GO:0016887">
    <property type="term" value="F:ATP hydrolysis activity"/>
    <property type="evidence" value="ECO:0007669"/>
    <property type="project" value="UniProtKB-UniRule"/>
</dbReference>
<feature type="domain" description="MIP18 family-like" evidence="7">
    <location>
        <begin position="4"/>
        <end position="74"/>
    </location>
</feature>